<dbReference type="RefSeq" id="WP_125593149.1">
    <property type="nucleotide sequence ID" value="NZ_JBHSSN010000004.1"/>
</dbReference>
<gene>
    <name evidence="2" type="ORF">ACFP1F_02345</name>
</gene>
<keyword evidence="3" id="KW-1185">Reference proteome</keyword>
<reference evidence="3" key="1">
    <citation type="journal article" date="2019" name="Int. J. Syst. Evol. Microbiol.">
        <title>The Global Catalogue of Microorganisms (GCM) 10K type strain sequencing project: providing services to taxonomists for standard genome sequencing and annotation.</title>
        <authorList>
            <consortium name="The Broad Institute Genomics Platform"/>
            <consortium name="The Broad Institute Genome Sequencing Center for Infectious Disease"/>
            <person name="Wu L."/>
            <person name="Ma J."/>
        </authorList>
    </citation>
    <scope>NUCLEOTIDE SEQUENCE [LARGE SCALE GENOMIC DNA]</scope>
    <source>
        <strain evidence="3">CCM 8895</strain>
    </source>
</reference>
<feature type="chain" id="PRO_5045967944" evidence="1">
    <location>
        <begin position="23"/>
        <end position="251"/>
    </location>
</feature>
<accession>A0ABW1USB1</accession>
<feature type="signal peptide" evidence="1">
    <location>
        <begin position="1"/>
        <end position="22"/>
    </location>
</feature>
<organism evidence="2 3">
    <name type="scientific">Companilactobacillus baiquanensis</name>
    <dbReference type="NCBI Taxonomy" id="2486005"/>
    <lineage>
        <taxon>Bacteria</taxon>
        <taxon>Bacillati</taxon>
        <taxon>Bacillota</taxon>
        <taxon>Bacilli</taxon>
        <taxon>Lactobacillales</taxon>
        <taxon>Lactobacillaceae</taxon>
        <taxon>Companilactobacillus</taxon>
    </lineage>
</organism>
<dbReference type="Proteomes" id="UP001596186">
    <property type="component" value="Unassembled WGS sequence"/>
</dbReference>
<sequence length="251" mass="26018">MKKSIKYAGIAAATLLTVAPIAAPVVNSVTTVQAATDASADADAYAAAFKSSATYNKTQAGQFSEDFFSKDKIGAADFLSDSFFSNFLSDKYTGSLNNSNASVKLSATDANDAALDAAGVTSALKDAKAVNFKVVLTYFTDSNNTTATKKFTIALTPSSDQTSTVTSLNAKFTTPYKVNYGSNTADAKAQKSTDLSLTDQDDNALLSDTNEVSSYSLGGFFNSYSDALNGGSAASVGSTFTTTDGSATTYY</sequence>
<proteinExistence type="predicted"/>
<name>A0ABW1USB1_9LACO</name>
<evidence type="ECO:0000256" key="1">
    <source>
        <dbReference type="SAM" id="SignalP"/>
    </source>
</evidence>
<keyword evidence="1" id="KW-0732">Signal</keyword>
<evidence type="ECO:0000313" key="2">
    <source>
        <dbReference type="EMBL" id="MFC6322606.1"/>
    </source>
</evidence>
<dbReference type="EMBL" id="JBHSSN010000004">
    <property type="protein sequence ID" value="MFC6322606.1"/>
    <property type="molecule type" value="Genomic_DNA"/>
</dbReference>
<protein>
    <submittedName>
        <fullName evidence="2">Uncharacterized protein</fullName>
    </submittedName>
</protein>
<evidence type="ECO:0000313" key="3">
    <source>
        <dbReference type="Proteomes" id="UP001596186"/>
    </source>
</evidence>
<comment type="caution">
    <text evidence="2">The sequence shown here is derived from an EMBL/GenBank/DDBJ whole genome shotgun (WGS) entry which is preliminary data.</text>
</comment>